<feature type="transmembrane region" description="Helical" evidence="34">
    <location>
        <begin position="1936"/>
        <end position="1957"/>
    </location>
</feature>
<keyword evidence="16" id="KW-0254">Endocytosis</keyword>
<dbReference type="Proteomes" id="UP001311232">
    <property type="component" value="Unassembled WGS sequence"/>
</dbReference>
<evidence type="ECO:0000256" key="27">
    <source>
        <dbReference type="ARBA" id="ARBA00023180"/>
    </source>
</evidence>
<comment type="similarity">
    <text evidence="10">Belongs to the LDLR family.</text>
</comment>
<dbReference type="FunFam" id="4.10.400.10:FF:000060">
    <property type="entry name" value="Sortilin related receptor 1"/>
    <property type="match status" value="1"/>
</dbReference>
<feature type="repeat" description="LDL-receptor class B" evidence="32">
    <location>
        <begin position="725"/>
        <end position="766"/>
    </location>
</feature>
<keyword evidence="27" id="KW-0325">Glycoprotein</keyword>
<dbReference type="InterPro" id="IPR006581">
    <property type="entry name" value="VPS10"/>
</dbReference>
<dbReference type="InterPro" id="IPR036055">
    <property type="entry name" value="LDL_receptor-like_sf"/>
</dbReference>
<evidence type="ECO:0000256" key="10">
    <source>
        <dbReference type="ARBA" id="ARBA00009939"/>
    </source>
</evidence>
<dbReference type="InterPro" id="IPR057841">
    <property type="entry name" value="FN3_SORL1"/>
</dbReference>
<evidence type="ECO:0000256" key="21">
    <source>
        <dbReference type="ARBA" id="ARBA00022824"/>
    </source>
</evidence>
<keyword evidence="25 31" id="KW-1015">Disulfide bond</keyword>
<feature type="disulfide bond" evidence="31">
    <location>
        <begin position="993"/>
        <end position="1005"/>
    </location>
</feature>
<dbReference type="FunFam" id="4.10.400.10:FF:000045">
    <property type="entry name" value="Low-density lipoprotein receptor-related protein 2"/>
    <property type="match status" value="1"/>
</dbReference>
<dbReference type="Pfam" id="PF00058">
    <property type="entry name" value="Ldl_recept_b"/>
    <property type="match status" value="1"/>
</dbReference>
<evidence type="ECO:0000313" key="37">
    <source>
        <dbReference type="Proteomes" id="UP001311232"/>
    </source>
</evidence>
<keyword evidence="23" id="KW-0333">Golgi apparatus</keyword>
<dbReference type="Pfam" id="PF15902">
    <property type="entry name" value="Sortilin-Vps10"/>
    <property type="match status" value="1"/>
</dbReference>
<dbReference type="FunFam" id="3.30.60.270:FF:000002">
    <property type="entry name" value="Sortilin-related receptor isoform A"/>
    <property type="match status" value="1"/>
</dbReference>
<comment type="caution">
    <text evidence="31">Lacks conserved residue(s) required for the propagation of feature annotation.</text>
</comment>
<dbReference type="FunFam" id="4.10.400.10:FF:000113">
    <property type="entry name" value="Low-density lipoprotein receptor-related protein 8"/>
    <property type="match status" value="1"/>
</dbReference>
<sequence>MQLHVAPLAFRYFANEPFADLHRVEGLRGIFIATLINGSVSEDNMRSVITFDKGGTWELLQAPAADSLGGTVDCQLNKGCSLHLAQRWSQLFNIQLRRMPILSKDSAPGLIMATAGQRIGQGSNIATKGMAITFSTASKVKVWCRLLALRPVLLQIPNGSLHTDSVCFSQAALRHDGDPSSVIRSVGRNLASKPNVYISSSAGARWKEVSTKCGTDGRKNTDESEAAGLAKKSNLLRPFYCLEMQISCTLAGPHFYTWGDHGGILMAITQGGSTKHLNPQMWRQIVPQPRGSAGKCLISHGAGSSPANVQKCKNREEIKEIRKTSVVYESVLSVEGPDKGPSQSLCNTNNHLAETQFSTNEGETWTEFKFSDKEVYVYQLLTEPGEKSTIFTIFGSYAEQRHSWLILQVNTSDVLGVPCSEADYKRWSPSDEHGNECLLGREITFKRRAPHATCFNGEDFDRPVTIYNCSCTRQDYECDYGFKLSEDLSLQVCVPDPEFLGDLYTPPVPCPIGTTYRRSKGYRRVPGDSCSGGDVEARLDGEMLPCPVGESNEFILYAVRNSIHRYDLATGTDQTLPLAGLREAVALDFDYDRNCLYWADISLDTIQRLCMNGSTGQEVIVRKDLQNVEALTFDPISRLLYWVDAGAQKIEVSNPDGDLRHTLLNSTILEHPRALVLLPAESMMFWTDWGDRAAGIYRGYMDGTNVSCIVSEGVRWPNGITADDQWLYWTEAFSDRIERADFTGGQRSVLMEGLPHPYAIAVFKNDLYWDDWSRMGIFKAPKAGSENNELIVGRLTGVMDLKIFYKGKSRGHNACADQPCSLLCLPQPSHRHTCVCPDGAPTLTMPNGELQCQCPPGYQLQNNTCIKTAHSCLPNQYRCSNGRCISSIWKCDSDNDCGDMSDEQECPTTTCDPSNQFRCVASGSCIPLAFKCDHEDDCGDNSDEEHCESHQCGPGEFTCARGVCIREAWRCDGDNDCRDWSDEANCTEGHHTCEPSSFQCRTGHCIPLRWKCDGDDDCQDNSDEDPQYCEGTQCKGFLCSNDTCLPAKAHCNGIRDCPDGADEHNCDPLCTRYMEFVCKNRAQCLFQSLVCDGIKHCEDGSDEEAEYAGCATPSEFGKVCDAYTFQCANGVCVSLEWKCDGMDDCGDYSDEANCAAPTEVPGCSRYFQFECRNGRCIPTWWKCDGENDCSDWSDEAQCTGGVTPHAVTSGPITCAPNRFHCGSGACIINTWVCDGYADCPDGSDELGCPTAANHSMTPAPAPTPAPPPSPGRCSQGQFQCHHPPNCIPEWLRCDGHSHCEDSSDEANCPTRQPLFCINGTRCSDGEACVLDSERCDGYLDCSDHSDEENCTINTLAYKVQNLQWTPDFSGSVTLTWSRPKNLPLNSCYFLVYYRLVGTQQWTTMDTHSNKTSYKLTVLKPDTTYQVKVLTQCLNKLHKTNEMITIRTPEGLPDPPRNLQLTCDSGEDGTVKVSWKAPDNRHGLIREYIVEYSDDGVSDWTSQRSTKIDTEVKELQPDTLYRFRVAAVTSRGVGNWTEIKSITPKKALPAPLVKATSISSDSITLSLSQSSHSELEYYIVILSWQFDSHVKESHKYNVTQGEFKATNLTAGTMYEVAVWAHTNIGDSPSALSHYQTKGTQPERPLLKAKALNQTAVECSISSDSAPLVYGVFYATSFLDLYRSPRQVQSTSLSLTVTVESDEQYLFLARAVSPFLGPPSDYAVVKMIPDERLPPRNLHRVRVDKTQATLKWQPPYDTPDAPLTYVIHVKDVIRKGERDYKLTTQNNTVEYLLKGLEPGGRYSVSVRLRNMTKEASFNLNTVPLPAPEALKILTENDHVFLFWKSLAVREKGFSESRGYEVHMFDSVTNQTSYLGNTTETYFRINSLLVGHNYTFSVQASCLLGGQLCGEPALLLYNPQTGSSDASRSENHSRDMASVVVPVLFLLLVIVGGGLVALYIRHRRLQNNFTAFANSHYNSRLGSAIFSSGDELGDDDEDAPMISGFSDDVPMVIA</sequence>
<dbReference type="GO" id="GO:0006892">
    <property type="term" value="P:post-Golgi vesicle-mediated transport"/>
    <property type="evidence" value="ECO:0007669"/>
    <property type="project" value="TreeGrafter"/>
</dbReference>
<evidence type="ECO:0000256" key="17">
    <source>
        <dbReference type="ARBA" id="ARBA00022692"/>
    </source>
</evidence>
<dbReference type="FunFam" id="4.10.400.10:FF:000006">
    <property type="entry name" value="Putative low-density lipoprotein receptor"/>
    <property type="match status" value="1"/>
</dbReference>
<evidence type="ECO:0000256" key="23">
    <source>
        <dbReference type="ARBA" id="ARBA00023034"/>
    </source>
</evidence>
<feature type="disulfide bond" evidence="31">
    <location>
        <begin position="872"/>
        <end position="884"/>
    </location>
</feature>
<evidence type="ECO:0000256" key="29">
    <source>
        <dbReference type="ARBA" id="ARBA00029896"/>
    </source>
</evidence>
<organism evidence="36 37">
    <name type="scientific">Crenichthys baileyi</name>
    <name type="common">White River springfish</name>
    <dbReference type="NCBI Taxonomy" id="28760"/>
    <lineage>
        <taxon>Eukaryota</taxon>
        <taxon>Metazoa</taxon>
        <taxon>Chordata</taxon>
        <taxon>Craniata</taxon>
        <taxon>Vertebrata</taxon>
        <taxon>Euteleostomi</taxon>
        <taxon>Actinopterygii</taxon>
        <taxon>Neopterygii</taxon>
        <taxon>Teleostei</taxon>
        <taxon>Neoteleostei</taxon>
        <taxon>Acanthomorphata</taxon>
        <taxon>Ovalentaria</taxon>
        <taxon>Atherinomorphae</taxon>
        <taxon>Cyprinodontiformes</taxon>
        <taxon>Goodeidae</taxon>
        <taxon>Crenichthys</taxon>
    </lineage>
</organism>
<dbReference type="PROSITE" id="PS01209">
    <property type="entry name" value="LDLRA_1"/>
    <property type="match status" value="5"/>
</dbReference>
<evidence type="ECO:0000256" key="19">
    <source>
        <dbReference type="ARBA" id="ARBA00022737"/>
    </source>
</evidence>
<feature type="disulfide bond" evidence="31">
    <location>
        <begin position="959"/>
        <end position="977"/>
    </location>
</feature>
<keyword evidence="28" id="KW-0968">Cytoplasmic vesicle</keyword>
<dbReference type="GO" id="GO:0005886">
    <property type="term" value="C:plasma membrane"/>
    <property type="evidence" value="ECO:0007669"/>
    <property type="project" value="UniProtKB-SubCell"/>
</dbReference>
<dbReference type="InterPro" id="IPR031778">
    <property type="entry name" value="Sortilin_N"/>
</dbReference>
<evidence type="ECO:0000256" key="26">
    <source>
        <dbReference type="ARBA" id="ARBA00023170"/>
    </source>
</evidence>
<feature type="disulfide bond" evidence="31">
    <location>
        <begin position="1000"/>
        <end position="1018"/>
    </location>
</feature>
<feature type="disulfide bond" evidence="31">
    <location>
        <begin position="1171"/>
        <end position="1189"/>
    </location>
</feature>
<dbReference type="GO" id="GO:0030658">
    <property type="term" value="C:transport vesicle membrane"/>
    <property type="evidence" value="ECO:0007669"/>
    <property type="project" value="UniProtKB-SubCell"/>
</dbReference>
<evidence type="ECO:0000256" key="30">
    <source>
        <dbReference type="ARBA" id="ARBA00032450"/>
    </source>
</evidence>
<feature type="repeat" description="LDL-receptor class B" evidence="32">
    <location>
        <begin position="638"/>
        <end position="681"/>
    </location>
</feature>
<dbReference type="FunFam" id="4.10.400.10:FF:000030">
    <property type="entry name" value="Sortilin related receptor 1"/>
    <property type="match status" value="1"/>
</dbReference>
<dbReference type="Pfam" id="PF25814">
    <property type="entry name" value="fn3_SORL1"/>
    <property type="match status" value="1"/>
</dbReference>
<accession>A0AAV9S9X9</accession>
<dbReference type="PANTHER" id="PTHR12106:SF27">
    <property type="entry name" value="SORTILIN-RELATED RECEPTOR"/>
    <property type="match status" value="1"/>
</dbReference>
<dbReference type="EMBL" id="JAHHUM010000634">
    <property type="protein sequence ID" value="KAK5618192.1"/>
    <property type="molecule type" value="Genomic_DNA"/>
</dbReference>
<dbReference type="Pfam" id="PF00041">
    <property type="entry name" value="fn3"/>
    <property type="match status" value="4"/>
</dbReference>
<evidence type="ECO:0000256" key="16">
    <source>
        <dbReference type="ARBA" id="ARBA00022583"/>
    </source>
</evidence>
<dbReference type="FunFam" id="4.10.400.10:FF:000027">
    <property type="entry name" value="Sortilin related receptor 1"/>
    <property type="match status" value="1"/>
</dbReference>
<evidence type="ECO:0000256" key="33">
    <source>
        <dbReference type="SAM" id="MobiDB-lite"/>
    </source>
</evidence>
<evidence type="ECO:0000256" key="12">
    <source>
        <dbReference type="ARBA" id="ARBA00022448"/>
    </source>
</evidence>
<feature type="domain" description="Fibronectin type-III" evidence="35">
    <location>
        <begin position="1732"/>
        <end position="1827"/>
    </location>
</feature>
<dbReference type="PANTHER" id="PTHR12106">
    <property type="entry name" value="SORTILIN RELATED"/>
    <property type="match status" value="1"/>
</dbReference>
<gene>
    <name evidence="36" type="primary">SORL1_1</name>
    <name evidence="36" type="ORF">CRENBAI_021060</name>
</gene>
<dbReference type="InterPro" id="IPR002172">
    <property type="entry name" value="LDrepeatLR_classA_rpt"/>
</dbReference>
<feature type="disulfide bond" evidence="31">
    <location>
        <begin position="1335"/>
        <end position="1350"/>
    </location>
</feature>
<evidence type="ECO:0000256" key="20">
    <source>
        <dbReference type="ARBA" id="ARBA00022753"/>
    </source>
</evidence>
<evidence type="ECO:0000256" key="14">
    <source>
        <dbReference type="ARBA" id="ARBA00022525"/>
    </source>
</evidence>
<comment type="similarity">
    <text evidence="9">Belongs to the VPS10-related sortilin family. SORL1 subfamily.</text>
</comment>
<feature type="domain" description="Fibronectin type-III" evidence="35">
    <location>
        <begin position="1454"/>
        <end position="1546"/>
    </location>
</feature>
<dbReference type="SUPFAM" id="SSF63825">
    <property type="entry name" value="YWTD domain"/>
    <property type="match status" value="1"/>
</dbReference>
<dbReference type="SMART" id="SM00060">
    <property type="entry name" value="FN3"/>
    <property type="match status" value="5"/>
</dbReference>
<evidence type="ECO:0000256" key="22">
    <source>
        <dbReference type="ARBA" id="ARBA00022989"/>
    </source>
</evidence>
<feature type="disulfide bond" evidence="31">
    <location>
        <begin position="952"/>
        <end position="964"/>
    </location>
</feature>
<evidence type="ECO:0000256" key="32">
    <source>
        <dbReference type="PROSITE-ProRule" id="PRU00461"/>
    </source>
</evidence>
<dbReference type="SMART" id="SM00602">
    <property type="entry name" value="VPS10"/>
    <property type="match status" value="1"/>
</dbReference>
<feature type="disulfide bond" evidence="31">
    <location>
        <begin position="891"/>
        <end position="906"/>
    </location>
</feature>
<dbReference type="CDD" id="cd00063">
    <property type="entry name" value="FN3"/>
    <property type="match status" value="5"/>
</dbReference>
<dbReference type="GO" id="GO:0005789">
    <property type="term" value="C:endoplasmic reticulum membrane"/>
    <property type="evidence" value="ECO:0007669"/>
    <property type="project" value="UniProtKB-SubCell"/>
</dbReference>
<dbReference type="PROSITE" id="PS50068">
    <property type="entry name" value="LDLRA_2"/>
    <property type="match status" value="11"/>
</dbReference>
<feature type="repeat" description="LDL-receptor class B" evidence="32">
    <location>
        <begin position="594"/>
        <end position="637"/>
    </location>
</feature>
<evidence type="ECO:0000259" key="35">
    <source>
        <dbReference type="PROSITE" id="PS50853"/>
    </source>
</evidence>
<evidence type="ECO:0000313" key="36">
    <source>
        <dbReference type="EMBL" id="KAK5618192.1"/>
    </source>
</evidence>
<dbReference type="GO" id="GO:0032585">
    <property type="term" value="C:multivesicular body membrane"/>
    <property type="evidence" value="ECO:0007669"/>
    <property type="project" value="UniProtKB-SubCell"/>
</dbReference>
<dbReference type="Gene3D" id="3.30.60.270">
    <property type="match status" value="1"/>
</dbReference>
<keyword evidence="17 34" id="KW-0812">Transmembrane</keyword>
<feature type="disulfide bond" evidence="31">
    <location>
        <begin position="1221"/>
        <end position="1239"/>
    </location>
</feature>
<feature type="region of interest" description="Disordered" evidence="33">
    <location>
        <begin position="1250"/>
        <end position="1271"/>
    </location>
</feature>
<proteinExistence type="inferred from homology"/>
<dbReference type="InterPro" id="IPR003961">
    <property type="entry name" value="FN3_dom"/>
</dbReference>
<dbReference type="SUPFAM" id="SSF50939">
    <property type="entry name" value="Sialidases"/>
    <property type="match status" value="1"/>
</dbReference>
<dbReference type="GO" id="GO:0031901">
    <property type="term" value="C:early endosome membrane"/>
    <property type="evidence" value="ECO:0007669"/>
    <property type="project" value="UniProtKB-SubCell"/>
</dbReference>
<keyword evidence="37" id="KW-1185">Reference proteome</keyword>
<evidence type="ECO:0000256" key="31">
    <source>
        <dbReference type="PROSITE-ProRule" id="PRU00124"/>
    </source>
</evidence>
<evidence type="ECO:0000256" key="18">
    <source>
        <dbReference type="ARBA" id="ARBA00022729"/>
    </source>
</evidence>
<dbReference type="Gene3D" id="2.10.70.80">
    <property type="match status" value="1"/>
</dbReference>
<feature type="disulfide bond" evidence="31">
    <location>
        <begin position="1233"/>
        <end position="1248"/>
    </location>
</feature>
<feature type="disulfide bond" evidence="31">
    <location>
        <begin position="1316"/>
        <end position="1328"/>
    </location>
</feature>
<dbReference type="InterPro" id="IPR013783">
    <property type="entry name" value="Ig-like_fold"/>
</dbReference>
<dbReference type="PROSITE" id="PS51120">
    <property type="entry name" value="LDLRB"/>
    <property type="match status" value="3"/>
</dbReference>
<dbReference type="Gene3D" id="2.120.10.30">
    <property type="entry name" value="TolB, C-terminal domain"/>
    <property type="match status" value="1"/>
</dbReference>
<keyword evidence="18" id="KW-0732">Signal</keyword>
<dbReference type="SMART" id="SM00192">
    <property type="entry name" value="LDLa"/>
    <property type="match status" value="11"/>
</dbReference>
<evidence type="ECO:0000256" key="1">
    <source>
        <dbReference type="ARBA" id="ARBA00004115"/>
    </source>
</evidence>
<name>A0AAV9S9X9_9TELE</name>
<dbReference type="GO" id="GO:0005794">
    <property type="term" value="C:Golgi apparatus"/>
    <property type="evidence" value="ECO:0007669"/>
    <property type="project" value="UniProtKB-SubCell"/>
</dbReference>
<dbReference type="Gene3D" id="2.60.40.10">
    <property type="entry name" value="Immunoglobulins"/>
    <property type="match status" value="5"/>
</dbReference>
<dbReference type="GO" id="GO:0045053">
    <property type="term" value="P:protein retention in Golgi apparatus"/>
    <property type="evidence" value="ECO:0007669"/>
    <property type="project" value="TreeGrafter"/>
</dbReference>
<keyword evidence="26 36" id="KW-0675">Receptor</keyword>
<evidence type="ECO:0000256" key="2">
    <source>
        <dbReference type="ARBA" id="ARBA00004158"/>
    </source>
</evidence>
<feature type="disulfide bond" evidence="31">
    <location>
        <begin position="879"/>
        <end position="897"/>
    </location>
</feature>
<evidence type="ECO:0000256" key="7">
    <source>
        <dbReference type="ARBA" id="ARBA00004545"/>
    </source>
</evidence>
<dbReference type="InterPro" id="IPR031777">
    <property type="entry name" value="Sortilin_C"/>
</dbReference>
<feature type="disulfide bond" evidence="31">
    <location>
        <begin position="1051"/>
        <end position="1066"/>
    </location>
</feature>
<evidence type="ECO:0000256" key="28">
    <source>
        <dbReference type="ARBA" id="ARBA00023329"/>
    </source>
</evidence>
<dbReference type="GO" id="GO:0005576">
    <property type="term" value="C:extracellular region"/>
    <property type="evidence" value="ECO:0007669"/>
    <property type="project" value="UniProtKB-SubCell"/>
</dbReference>
<evidence type="ECO:0000256" key="11">
    <source>
        <dbReference type="ARBA" id="ARBA00013467"/>
    </source>
</evidence>
<feature type="disulfide bond" evidence="31">
    <location>
        <begin position="932"/>
        <end position="947"/>
    </location>
</feature>
<evidence type="ECO:0000256" key="9">
    <source>
        <dbReference type="ARBA" id="ARBA00007041"/>
    </source>
</evidence>
<feature type="disulfide bond" evidence="31">
    <location>
        <begin position="1293"/>
        <end position="1308"/>
    </location>
</feature>
<feature type="disulfide bond" evidence="31">
    <location>
        <begin position="971"/>
        <end position="986"/>
    </location>
</feature>
<dbReference type="SUPFAM" id="SSF49265">
    <property type="entry name" value="Fibronectin type III"/>
    <property type="match status" value="3"/>
</dbReference>
<evidence type="ECO:0000256" key="6">
    <source>
        <dbReference type="ARBA" id="ARBA00004480"/>
    </source>
</evidence>
<keyword evidence="13" id="KW-1003">Cell membrane</keyword>
<feature type="disulfide bond" evidence="31">
    <location>
        <begin position="1139"/>
        <end position="1154"/>
    </location>
</feature>
<feature type="disulfide bond" evidence="31">
    <location>
        <begin position="1214"/>
        <end position="1226"/>
    </location>
</feature>
<dbReference type="InterPro" id="IPR036116">
    <property type="entry name" value="FN3_sf"/>
</dbReference>
<keyword evidence="22 34" id="KW-1133">Transmembrane helix</keyword>
<keyword evidence="24 34" id="KW-0472">Membrane</keyword>
<dbReference type="Pfam" id="PF15901">
    <property type="entry name" value="Sortilin_C"/>
    <property type="match status" value="1"/>
</dbReference>
<dbReference type="InterPro" id="IPR000033">
    <property type="entry name" value="LDLR_classB_rpt"/>
</dbReference>
<feature type="disulfide bond" evidence="31">
    <location>
        <begin position="1183"/>
        <end position="1198"/>
    </location>
</feature>
<evidence type="ECO:0000256" key="34">
    <source>
        <dbReference type="SAM" id="Phobius"/>
    </source>
</evidence>
<protein>
    <recommendedName>
        <fullName evidence="11">Sortilin-related receptor</fullName>
    </recommendedName>
    <alternativeName>
        <fullName evidence="29">Low-density lipoprotein receptor relative with 11 ligand-binding repeats</fullName>
    </alternativeName>
    <alternativeName>
        <fullName evidence="30">Sorting protein-related receptor containing LDLR class A repeats</fullName>
    </alternativeName>
</protein>
<dbReference type="FunFam" id="2.10.70.80:FF:000002">
    <property type="entry name" value="Sortilin-related receptor isoform A"/>
    <property type="match status" value="1"/>
</dbReference>
<evidence type="ECO:0000256" key="13">
    <source>
        <dbReference type="ARBA" id="ARBA00022475"/>
    </source>
</evidence>
<keyword evidence="21" id="KW-0256">Endoplasmic reticulum</keyword>
<dbReference type="InterPro" id="IPR050310">
    <property type="entry name" value="VPS10-sortilin"/>
</dbReference>
<evidence type="ECO:0000256" key="25">
    <source>
        <dbReference type="ARBA" id="ARBA00023157"/>
    </source>
</evidence>
<keyword evidence="19" id="KW-0677">Repeat</keyword>
<dbReference type="PRINTS" id="PR00261">
    <property type="entry name" value="LDLRECEPTOR"/>
</dbReference>
<evidence type="ECO:0000256" key="8">
    <source>
        <dbReference type="ARBA" id="ARBA00004613"/>
    </source>
</evidence>
<dbReference type="GO" id="GO:0055038">
    <property type="term" value="C:recycling endosome membrane"/>
    <property type="evidence" value="ECO:0007669"/>
    <property type="project" value="UniProtKB-SubCell"/>
</dbReference>
<feature type="disulfide bond" evidence="31">
    <location>
        <begin position="1127"/>
        <end position="1145"/>
    </location>
</feature>
<dbReference type="InterPro" id="IPR036278">
    <property type="entry name" value="Sialidase_sf"/>
</dbReference>
<dbReference type="SUPFAM" id="SSF57424">
    <property type="entry name" value="LDL receptor-like module"/>
    <property type="match status" value="11"/>
</dbReference>
<evidence type="ECO:0000256" key="4">
    <source>
        <dbReference type="ARBA" id="ARBA00004251"/>
    </source>
</evidence>
<reference evidence="36 37" key="1">
    <citation type="submission" date="2021-06" db="EMBL/GenBank/DDBJ databases">
        <authorList>
            <person name="Palmer J.M."/>
        </authorList>
    </citation>
    <scope>NUCLEOTIDE SEQUENCE [LARGE SCALE GENOMIC DNA]</scope>
    <source>
        <strain evidence="36 37">MEX-2019</strain>
        <tissue evidence="36">Muscle</tissue>
    </source>
</reference>
<dbReference type="GO" id="GO:0006897">
    <property type="term" value="P:endocytosis"/>
    <property type="evidence" value="ECO:0007669"/>
    <property type="project" value="UniProtKB-KW"/>
</dbReference>
<dbReference type="Pfam" id="PF00057">
    <property type="entry name" value="Ldl_recept_a"/>
    <property type="match status" value="10"/>
</dbReference>
<evidence type="ECO:0000256" key="15">
    <source>
        <dbReference type="ARBA" id="ARBA00022536"/>
    </source>
</evidence>
<dbReference type="InterPro" id="IPR011042">
    <property type="entry name" value="6-blade_b-propeller_TolB-like"/>
</dbReference>
<keyword evidence="15" id="KW-0245">EGF-like domain</keyword>
<dbReference type="InterPro" id="IPR023415">
    <property type="entry name" value="LDLR_class-A_CS"/>
</dbReference>
<comment type="caution">
    <text evidence="36">The sequence shown here is derived from an EMBL/GenBank/DDBJ whole genome shotgun (WGS) entry which is preliminary data.</text>
</comment>
<keyword evidence="14" id="KW-0964">Secreted</keyword>
<dbReference type="SMART" id="SM00135">
    <property type="entry name" value="LY"/>
    <property type="match status" value="4"/>
</dbReference>
<feature type="compositionally biased region" description="Pro residues" evidence="33">
    <location>
        <begin position="1259"/>
        <end position="1270"/>
    </location>
</feature>
<dbReference type="GO" id="GO:0006622">
    <property type="term" value="P:protein targeting to lysosome"/>
    <property type="evidence" value="ECO:0007669"/>
    <property type="project" value="TreeGrafter"/>
</dbReference>
<dbReference type="FunFam" id="2.120.10.30:FF:000021">
    <property type="entry name" value="Sortilin-related receptor isoform A"/>
    <property type="match status" value="1"/>
</dbReference>
<keyword evidence="20" id="KW-0967">Endosome</keyword>
<dbReference type="FunFam" id="4.10.400.10:FF:000033">
    <property type="entry name" value="Sortilin-related receptor isoform A"/>
    <property type="match status" value="1"/>
</dbReference>
<keyword evidence="12" id="KW-0813">Transport</keyword>
<dbReference type="PROSITE" id="PS50853">
    <property type="entry name" value="FN3"/>
    <property type="match status" value="4"/>
</dbReference>
<evidence type="ECO:0000256" key="3">
    <source>
        <dbReference type="ARBA" id="ARBA00004212"/>
    </source>
</evidence>
<evidence type="ECO:0000256" key="24">
    <source>
        <dbReference type="ARBA" id="ARBA00023136"/>
    </source>
</evidence>
<dbReference type="CDD" id="cd00112">
    <property type="entry name" value="LDLa"/>
    <property type="match status" value="11"/>
</dbReference>
<feature type="disulfide bond" evidence="31">
    <location>
        <begin position="1039"/>
        <end position="1057"/>
    </location>
</feature>
<dbReference type="FunFam" id="4.10.400.10:FF:000036">
    <property type="entry name" value="Sortilin related receptor 1"/>
    <property type="match status" value="1"/>
</dbReference>
<dbReference type="Gene3D" id="4.10.400.10">
    <property type="entry name" value="Low-density Lipoprotein Receptor"/>
    <property type="match status" value="11"/>
</dbReference>
<evidence type="ECO:0000256" key="5">
    <source>
        <dbReference type="ARBA" id="ARBA00004393"/>
    </source>
</evidence>
<feature type="domain" description="Fibronectin type-III" evidence="35">
    <location>
        <begin position="1358"/>
        <end position="1450"/>
    </location>
</feature>
<feature type="domain" description="Fibronectin type-III" evidence="35">
    <location>
        <begin position="1547"/>
        <end position="1641"/>
    </location>
</feature>
<feature type="disulfide bond" evidence="31">
    <location>
        <begin position="1120"/>
        <end position="1132"/>
    </location>
</feature>
<comment type="subcellular location">
    <subcellularLocation>
        <location evidence="4">Cell membrane</location>
        <topology evidence="4">Single-pass type I membrane protein</topology>
    </subcellularLocation>
    <subcellularLocation>
        <location evidence="3">Cytoplasmic vesicle</location>
        <location evidence="3">Secretory vesicle membrane</location>
        <topology evidence="3">Single-pass type I membrane protein</topology>
    </subcellularLocation>
    <subcellularLocation>
        <location evidence="2">Early endosome membrane</location>
        <topology evidence="2">Single-pass type I membrane protein</topology>
    </subcellularLocation>
    <subcellularLocation>
        <location evidence="1">Endoplasmic reticulum membrane</location>
        <topology evidence="1">Single-pass type I membrane protein</topology>
    </subcellularLocation>
    <subcellularLocation>
        <location evidence="7">Endosome</location>
        <location evidence="7">Multivesicular body membrane</location>
        <topology evidence="7">Single-pass type I membrane protein</topology>
    </subcellularLocation>
    <subcellularLocation>
        <location evidence="5">Golgi apparatus</location>
        <location evidence="5">trans-Golgi network membrane</location>
        <topology evidence="5">Single-pass type I membrane protein</topology>
    </subcellularLocation>
    <subcellularLocation>
        <location evidence="6">Recycling endosome membrane</location>
        <topology evidence="6">Single-pass type I membrane protein</topology>
    </subcellularLocation>
    <subcellularLocation>
        <location evidence="8">Secreted</location>
    </subcellularLocation>
</comment>